<evidence type="ECO:0000259" key="3">
    <source>
        <dbReference type="PROSITE" id="PS50125"/>
    </source>
</evidence>
<dbReference type="EMBL" id="MZXW01000011">
    <property type="protein sequence ID" value="RXT51002.1"/>
    <property type="molecule type" value="Genomic_DNA"/>
</dbReference>
<dbReference type="GO" id="GO:0004016">
    <property type="term" value="F:adenylate cyclase activity"/>
    <property type="evidence" value="ECO:0007669"/>
    <property type="project" value="TreeGrafter"/>
</dbReference>
<keyword evidence="5" id="KW-1185">Reference proteome</keyword>
<name>A0A4Q1VGP0_9BRAD</name>
<dbReference type="PANTHER" id="PTHR16305">
    <property type="entry name" value="TESTICULAR SOLUBLE ADENYLYL CYCLASE"/>
    <property type="match status" value="1"/>
</dbReference>
<dbReference type="SUPFAM" id="SSF48452">
    <property type="entry name" value="TPR-like"/>
    <property type="match status" value="1"/>
</dbReference>
<dbReference type="SUPFAM" id="SSF55073">
    <property type="entry name" value="Nucleotide cyclase"/>
    <property type="match status" value="1"/>
</dbReference>
<dbReference type="CDD" id="cd07302">
    <property type="entry name" value="CHD"/>
    <property type="match status" value="1"/>
</dbReference>
<dbReference type="Gene3D" id="3.30.70.1230">
    <property type="entry name" value="Nucleotide cyclase"/>
    <property type="match status" value="1"/>
</dbReference>
<sequence length="1017" mass="109674">MHCVACQSTIDPSDSWCSKCGVAVRRSEPDSERRFVTILRADVIDSTGLVAELDPEEAVSRLEPALAAMRGAVRQFGGIVSKELGDGLAAVFGAPIADDNHAPLACHAAIELVRRVAGLGDPGLQVRVGLHSGHVVAYMVASEFSKVYEIGGAAQHLAARLESAAEANQIYVSQACQELAEGHVRFEFLGGKLLRGFNQSVPVYRIVGASDLSSWRVRRARSVSRFVDRTTERALLARAVENARSNRQTVLLLGDAGIGKSRLAHEFVQELRGQGWRMIDAECSPNLQGASFSTLKRVLLSVLETAARDPDGPGDIREDLGEIQRCALDAVLDLPISNPQWNQLEPHARGRAISDASCAIVDGIARRQRTVLLLEDLHWIDRASDTVMAAIASLQAPDLLVLLTSRPNGMPVWIARCRAEVVAMRPLDDDSGLAMLADMLGPSAANDDLKNRIISHTANVPLFIEEVCRGLRDSGTLRGQWGDLALVRPIEELGIPSSIQGVIAARLDRVSRQERSVLQIAAALGPRSSVAMLRKLAELPEDALQDGLAALDRAELLVRIDSELDDALEFRHEMVRQVTYDSMVDKVREDIHARVLATFESDGTSTDEPDTLCYHAVRAKDWYKAFVHGKSAGRKCLSRSAFSDAANYFEIAMGALDKTAMTPLRETDAIDLRMEARAAFIASGQVAEWLDLGKEAERRAGAIDDIGRRVAAMTVRAGAQNFYGAPVEAVVVSEEVVRLAEEWGNQGWLNLARYGLGQAYFLAGRYREAVQTLALAHAQLAGPDASAPIGTTPRYLLLLCCMMKGFTHTVMGELDTAAQLQQQASAIAAETDRPYDRAGAAYSGGWLMLGRGDPAAAAAILEDGFVLAQKHGIRLFVPVLACHLGIAYLEQGLFDRARGMLAEAREEAKAVGYTSAVLRSSIYLALATWRLGDVNAAQNMLREARNTARQQGFSGLEAEALLGEAIVTPASDAANKAAIIVALRAAIAIASESGALPLQHKAEALLNEALARGGELT</sequence>
<dbReference type="Pfam" id="PF00211">
    <property type="entry name" value="Guanylate_cyc"/>
    <property type="match status" value="1"/>
</dbReference>
<feature type="domain" description="Guanylate cyclase" evidence="3">
    <location>
        <begin position="37"/>
        <end position="162"/>
    </location>
</feature>
<evidence type="ECO:0000256" key="1">
    <source>
        <dbReference type="ARBA" id="ARBA00022741"/>
    </source>
</evidence>
<dbReference type="SUPFAM" id="SSF52540">
    <property type="entry name" value="P-loop containing nucleoside triphosphate hydrolases"/>
    <property type="match status" value="1"/>
</dbReference>
<dbReference type="PROSITE" id="PS50125">
    <property type="entry name" value="GUANYLATE_CYCLASE_2"/>
    <property type="match status" value="1"/>
</dbReference>
<dbReference type="InterPro" id="IPR027417">
    <property type="entry name" value="P-loop_NTPase"/>
</dbReference>
<dbReference type="GO" id="GO:0005737">
    <property type="term" value="C:cytoplasm"/>
    <property type="evidence" value="ECO:0007669"/>
    <property type="project" value="TreeGrafter"/>
</dbReference>
<dbReference type="OrthoDB" id="9785312at2"/>
<gene>
    <name evidence="4" type="ORF">B5V03_05775</name>
</gene>
<dbReference type="InterPro" id="IPR011990">
    <property type="entry name" value="TPR-like_helical_dom_sf"/>
</dbReference>
<keyword evidence="1" id="KW-0547">Nucleotide-binding</keyword>
<comment type="caution">
    <text evidence="4">The sequence shown here is derived from an EMBL/GenBank/DDBJ whole genome shotgun (WGS) entry which is preliminary data.</text>
</comment>
<dbReference type="InterPro" id="IPR041664">
    <property type="entry name" value="AAA_16"/>
</dbReference>
<dbReference type="GO" id="GO:0009190">
    <property type="term" value="P:cyclic nucleotide biosynthetic process"/>
    <property type="evidence" value="ECO:0007669"/>
    <property type="project" value="InterPro"/>
</dbReference>
<proteinExistence type="predicted"/>
<dbReference type="Proteomes" id="UP000290819">
    <property type="component" value="Unassembled WGS sequence"/>
</dbReference>
<evidence type="ECO:0000313" key="5">
    <source>
        <dbReference type="Proteomes" id="UP000290819"/>
    </source>
</evidence>
<reference evidence="4 5" key="1">
    <citation type="submission" date="2017-03" db="EMBL/GenBank/DDBJ databases">
        <authorList>
            <person name="Safronova V.I."/>
            <person name="Sazanova A.L."/>
            <person name="Chirak E.R."/>
        </authorList>
    </citation>
    <scope>NUCLEOTIDE SEQUENCE [LARGE SCALE GENOMIC DNA]</scope>
    <source>
        <strain evidence="4 5">Opo-243</strain>
    </source>
</reference>
<dbReference type="RefSeq" id="WP_129268325.1">
    <property type="nucleotide sequence ID" value="NZ_MZXW01000011.1"/>
</dbReference>
<keyword evidence="2" id="KW-0067">ATP-binding</keyword>
<evidence type="ECO:0000313" key="4">
    <source>
        <dbReference type="EMBL" id="RXT51002.1"/>
    </source>
</evidence>
<organism evidence="4 5">
    <name type="scientific">Bradyrhizobium betae</name>
    <dbReference type="NCBI Taxonomy" id="244734"/>
    <lineage>
        <taxon>Bacteria</taxon>
        <taxon>Pseudomonadati</taxon>
        <taxon>Pseudomonadota</taxon>
        <taxon>Alphaproteobacteria</taxon>
        <taxon>Hyphomicrobiales</taxon>
        <taxon>Nitrobacteraceae</taxon>
        <taxon>Bradyrhizobium</taxon>
    </lineage>
</organism>
<evidence type="ECO:0000256" key="2">
    <source>
        <dbReference type="ARBA" id="ARBA00022840"/>
    </source>
</evidence>
<dbReference type="GO" id="GO:0035556">
    <property type="term" value="P:intracellular signal transduction"/>
    <property type="evidence" value="ECO:0007669"/>
    <property type="project" value="InterPro"/>
</dbReference>
<protein>
    <submittedName>
        <fullName evidence="4">ATPase</fullName>
    </submittedName>
</protein>
<dbReference type="InterPro" id="IPR001054">
    <property type="entry name" value="A/G_cyclase"/>
</dbReference>
<dbReference type="PANTHER" id="PTHR16305:SF28">
    <property type="entry name" value="GUANYLATE CYCLASE DOMAIN-CONTAINING PROTEIN"/>
    <property type="match status" value="1"/>
</dbReference>
<dbReference type="GO" id="GO:0005524">
    <property type="term" value="F:ATP binding"/>
    <property type="evidence" value="ECO:0007669"/>
    <property type="project" value="UniProtKB-KW"/>
</dbReference>
<accession>A0A4Q1VGP0</accession>
<dbReference type="InterPro" id="IPR029787">
    <property type="entry name" value="Nucleotide_cyclase"/>
</dbReference>
<dbReference type="Gene3D" id="3.40.50.300">
    <property type="entry name" value="P-loop containing nucleotide triphosphate hydrolases"/>
    <property type="match status" value="1"/>
</dbReference>
<dbReference type="AlphaFoldDB" id="A0A4Q1VGP0"/>
<dbReference type="SMART" id="SM00044">
    <property type="entry name" value="CYCc"/>
    <property type="match status" value="1"/>
</dbReference>
<dbReference type="Pfam" id="PF13191">
    <property type="entry name" value="AAA_16"/>
    <property type="match status" value="1"/>
</dbReference>
<dbReference type="Gene3D" id="1.25.40.10">
    <property type="entry name" value="Tetratricopeptide repeat domain"/>
    <property type="match status" value="1"/>
</dbReference>